<dbReference type="STRING" id="1797731.A2W70_03145"/>
<keyword evidence="1" id="KW-0472">Membrane</keyword>
<keyword evidence="1" id="KW-1133">Transmembrane helix</keyword>
<feature type="transmembrane region" description="Helical" evidence="1">
    <location>
        <begin position="12"/>
        <end position="29"/>
    </location>
</feature>
<dbReference type="AlphaFoldDB" id="A0A1F5HT22"/>
<keyword evidence="1" id="KW-0812">Transmembrane</keyword>
<evidence type="ECO:0000313" key="3">
    <source>
        <dbReference type="Proteomes" id="UP000177747"/>
    </source>
</evidence>
<reference evidence="2 3" key="1">
    <citation type="journal article" date="2016" name="Nat. Commun.">
        <title>Thousands of microbial genomes shed light on interconnected biogeochemical processes in an aquifer system.</title>
        <authorList>
            <person name="Anantharaman K."/>
            <person name="Brown C.T."/>
            <person name="Hug L.A."/>
            <person name="Sharon I."/>
            <person name="Castelle C.J."/>
            <person name="Probst A.J."/>
            <person name="Thomas B.C."/>
            <person name="Singh A."/>
            <person name="Wilkins M.J."/>
            <person name="Karaoz U."/>
            <person name="Brodie E.L."/>
            <person name="Williams K.H."/>
            <person name="Hubbard S.S."/>
            <person name="Banfield J.F."/>
        </authorList>
    </citation>
    <scope>NUCLEOTIDE SEQUENCE [LARGE SCALE GENOMIC DNA]</scope>
</reference>
<organism evidence="2 3">
    <name type="scientific">Candidatus Curtissbacteria bacterium RIFCSPLOWO2_02_41_11</name>
    <dbReference type="NCBI Taxonomy" id="1797731"/>
    <lineage>
        <taxon>Bacteria</taxon>
        <taxon>Candidatus Curtissiibacteriota</taxon>
    </lineage>
</organism>
<dbReference type="Proteomes" id="UP000177747">
    <property type="component" value="Unassembled WGS sequence"/>
</dbReference>
<evidence type="ECO:0000313" key="2">
    <source>
        <dbReference type="EMBL" id="OGE07361.1"/>
    </source>
</evidence>
<dbReference type="EMBL" id="MFBU01000007">
    <property type="protein sequence ID" value="OGE07361.1"/>
    <property type="molecule type" value="Genomic_DNA"/>
</dbReference>
<gene>
    <name evidence="2" type="ORF">A2W70_03145</name>
</gene>
<name>A0A1F5HT22_9BACT</name>
<feature type="transmembrane region" description="Helical" evidence="1">
    <location>
        <begin position="41"/>
        <end position="60"/>
    </location>
</feature>
<evidence type="ECO:0000256" key="1">
    <source>
        <dbReference type="SAM" id="Phobius"/>
    </source>
</evidence>
<sequence>MDDFFLGILRPVKFLIGFGISYLIVSIFLKKLKNKFLKQLIMSIIVYLIIGCLLTIYVYLKVRSIEVFDYLLRWPDMLLWIWWTLK</sequence>
<protein>
    <submittedName>
        <fullName evidence="2">Uncharacterized protein</fullName>
    </submittedName>
</protein>
<comment type="caution">
    <text evidence="2">The sequence shown here is derived from an EMBL/GenBank/DDBJ whole genome shotgun (WGS) entry which is preliminary data.</text>
</comment>
<accession>A0A1F5HT22</accession>
<proteinExistence type="predicted"/>